<dbReference type="SUPFAM" id="SSF64307">
    <property type="entry name" value="SirA-like"/>
    <property type="match status" value="1"/>
</dbReference>
<evidence type="ECO:0000259" key="1">
    <source>
        <dbReference type="Pfam" id="PF10006"/>
    </source>
</evidence>
<organism evidence="2 3">
    <name type="scientific">Rhizobium oryzicola</name>
    <dbReference type="NCBI Taxonomy" id="1232668"/>
    <lineage>
        <taxon>Bacteria</taxon>
        <taxon>Pseudomonadati</taxon>
        <taxon>Pseudomonadota</taxon>
        <taxon>Alphaproteobacteria</taxon>
        <taxon>Hyphomicrobiales</taxon>
        <taxon>Rhizobiaceae</taxon>
        <taxon>Rhizobium/Agrobacterium group</taxon>
        <taxon>Rhizobium</taxon>
    </lineage>
</organism>
<dbReference type="EMBL" id="JAUKWQ010000003">
    <property type="protein sequence ID" value="MDO1582888.1"/>
    <property type="molecule type" value="Genomic_DNA"/>
</dbReference>
<accession>A0ABT8SXX6</accession>
<reference evidence="2" key="2">
    <citation type="submission" date="2023-07" db="EMBL/GenBank/DDBJ databases">
        <authorList>
            <person name="Sun H."/>
        </authorList>
    </citation>
    <scope>NUCLEOTIDE SEQUENCE</scope>
    <source>
        <strain evidence="2">05753</strain>
    </source>
</reference>
<evidence type="ECO:0000313" key="2">
    <source>
        <dbReference type="EMBL" id="MDO1582888.1"/>
    </source>
</evidence>
<sequence>MTQAFRELDVRPLIASSVGPFQHIMAATEALAPGQGLRLLAPFRPDPLFTVMSRKGFEHMVNDLGDGSFEVLFSPVKPALLSSDEVASVDDWAEPVLSLDLSDLDPPQPMIRILAELEGMAVGDVLFVVLAREPVFLFPELVRRGHQWVGNRDKSGETFRMLVRRGESNDDRG</sequence>
<dbReference type="Pfam" id="PF10006">
    <property type="entry name" value="DUF2249"/>
    <property type="match status" value="2"/>
</dbReference>
<proteinExistence type="predicted"/>
<feature type="domain" description="DUF2249" evidence="1">
    <location>
        <begin position="7"/>
        <end position="74"/>
    </location>
</feature>
<comment type="caution">
    <text evidence="2">The sequence shown here is derived from an EMBL/GenBank/DDBJ whole genome shotgun (WGS) entry which is preliminary data.</text>
</comment>
<feature type="domain" description="DUF2249" evidence="1">
    <location>
        <begin position="99"/>
        <end position="164"/>
    </location>
</feature>
<dbReference type="RefSeq" id="WP_302077052.1">
    <property type="nucleotide sequence ID" value="NZ_JAUKWQ010000003.1"/>
</dbReference>
<evidence type="ECO:0000313" key="3">
    <source>
        <dbReference type="Proteomes" id="UP001169006"/>
    </source>
</evidence>
<gene>
    <name evidence="2" type="ORF">Q2T52_12420</name>
</gene>
<protein>
    <submittedName>
        <fullName evidence="2">DUF2249 domain-containing protein</fullName>
    </submittedName>
</protein>
<reference evidence="2" key="1">
    <citation type="journal article" date="2015" name="Int. J. Syst. Evol. Microbiol.">
        <title>Rhizobium oryzicola sp. nov., potential plant-growth-promoting endophytic bacteria isolated from rice roots.</title>
        <authorList>
            <person name="Zhang X.X."/>
            <person name="Gao J.S."/>
            <person name="Cao Y.H."/>
            <person name="Sheirdil R.A."/>
            <person name="Wang X.C."/>
            <person name="Zhang L."/>
        </authorList>
    </citation>
    <scope>NUCLEOTIDE SEQUENCE</scope>
    <source>
        <strain evidence="2">05753</strain>
    </source>
</reference>
<name>A0ABT8SXX6_9HYPH</name>
<keyword evidence="3" id="KW-1185">Reference proteome</keyword>
<dbReference type="InterPro" id="IPR036868">
    <property type="entry name" value="TusA-like_sf"/>
</dbReference>
<dbReference type="InterPro" id="IPR018720">
    <property type="entry name" value="DUF2249"/>
</dbReference>
<dbReference type="Proteomes" id="UP001169006">
    <property type="component" value="Unassembled WGS sequence"/>
</dbReference>